<feature type="region of interest" description="Disordered" evidence="1">
    <location>
        <begin position="449"/>
        <end position="573"/>
    </location>
</feature>
<name>D8LM05_ECTSI</name>
<gene>
    <name evidence="2" type="ORF">Esi_0038_0108</name>
</gene>
<evidence type="ECO:0000313" key="2">
    <source>
        <dbReference type="EMBL" id="CBN77219.1"/>
    </source>
</evidence>
<organism evidence="2 3">
    <name type="scientific">Ectocarpus siliculosus</name>
    <name type="common">Brown alga</name>
    <name type="synonym">Conferva siliculosa</name>
    <dbReference type="NCBI Taxonomy" id="2880"/>
    <lineage>
        <taxon>Eukaryota</taxon>
        <taxon>Sar</taxon>
        <taxon>Stramenopiles</taxon>
        <taxon>Ochrophyta</taxon>
        <taxon>PX clade</taxon>
        <taxon>Phaeophyceae</taxon>
        <taxon>Ectocarpales</taxon>
        <taxon>Ectocarpaceae</taxon>
        <taxon>Ectocarpus</taxon>
    </lineage>
</organism>
<dbReference type="EMBL" id="FN649742">
    <property type="protein sequence ID" value="CBN77219.1"/>
    <property type="molecule type" value="Genomic_DNA"/>
</dbReference>
<feature type="compositionally biased region" description="Basic and acidic residues" evidence="1">
    <location>
        <begin position="545"/>
        <end position="564"/>
    </location>
</feature>
<accession>D8LM05</accession>
<protein>
    <submittedName>
        <fullName evidence="2">Ankyrin repeat protein</fullName>
    </submittedName>
</protein>
<dbReference type="AlphaFoldDB" id="D8LM05"/>
<dbReference type="InParanoid" id="D8LM05"/>
<dbReference type="Proteomes" id="UP000002630">
    <property type="component" value="Linkage Group LG17"/>
</dbReference>
<proteinExistence type="predicted"/>
<feature type="compositionally biased region" description="Low complexity" evidence="1">
    <location>
        <begin position="280"/>
        <end position="317"/>
    </location>
</feature>
<feature type="compositionally biased region" description="Basic and acidic residues" evidence="1">
    <location>
        <begin position="399"/>
        <end position="415"/>
    </location>
</feature>
<dbReference type="InterPro" id="IPR036770">
    <property type="entry name" value="Ankyrin_rpt-contain_sf"/>
</dbReference>
<evidence type="ECO:0000313" key="3">
    <source>
        <dbReference type="Proteomes" id="UP000002630"/>
    </source>
</evidence>
<evidence type="ECO:0000256" key="1">
    <source>
        <dbReference type="SAM" id="MobiDB-lite"/>
    </source>
</evidence>
<dbReference type="SUPFAM" id="SSF47473">
    <property type="entry name" value="EF-hand"/>
    <property type="match status" value="1"/>
</dbReference>
<feature type="region of interest" description="Disordered" evidence="1">
    <location>
        <begin position="264"/>
        <end position="332"/>
    </location>
</feature>
<dbReference type="Gene3D" id="1.25.40.20">
    <property type="entry name" value="Ankyrin repeat-containing domain"/>
    <property type="match status" value="1"/>
</dbReference>
<dbReference type="STRING" id="2880.D8LM05"/>
<feature type="region of interest" description="Disordered" evidence="1">
    <location>
        <begin position="347"/>
        <end position="437"/>
    </location>
</feature>
<dbReference type="SUPFAM" id="SSF48403">
    <property type="entry name" value="Ankyrin repeat"/>
    <property type="match status" value="1"/>
</dbReference>
<reference evidence="2 3" key="1">
    <citation type="journal article" date="2010" name="Nature">
        <title>The Ectocarpus genome and the independent evolution of multicellularity in brown algae.</title>
        <authorList>
            <person name="Cock J.M."/>
            <person name="Sterck L."/>
            <person name="Rouze P."/>
            <person name="Scornet D."/>
            <person name="Allen A.E."/>
            <person name="Amoutzias G."/>
            <person name="Anthouard V."/>
            <person name="Artiguenave F."/>
            <person name="Aury J.M."/>
            <person name="Badger J.H."/>
            <person name="Beszteri B."/>
            <person name="Billiau K."/>
            <person name="Bonnet E."/>
            <person name="Bothwell J.H."/>
            <person name="Bowler C."/>
            <person name="Boyen C."/>
            <person name="Brownlee C."/>
            <person name="Carrano C.J."/>
            <person name="Charrier B."/>
            <person name="Cho G.Y."/>
            <person name="Coelho S.M."/>
            <person name="Collen J."/>
            <person name="Corre E."/>
            <person name="Da Silva C."/>
            <person name="Delage L."/>
            <person name="Delaroque N."/>
            <person name="Dittami S.M."/>
            <person name="Doulbeau S."/>
            <person name="Elias M."/>
            <person name="Farnham G."/>
            <person name="Gachon C.M."/>
            <person name="Gschloessl B."/>
            <person name="Heesch S."/>
            <person name="Jabbari K."/>
            <person name="Jubin C."/>
            <person name="Kawai H."/>
            <person name="Kimura K."/>
            <person name="Kloareg B."/>
            <person name="Kupper F.C."/>
            <person name="Lang D."/>
            <person name="Le Bail A."/>
            <person name="Leblanc C."/>
            <person name="Lerouge P."/>
            <person name="Lohr M."/>
            <person name="Lopez P.J."/>
            <person name="Martens C."/>
            <person name="Maumus F."/>
            <person name="Michel G."/>
            <person name="Miranda-Saavedra D."/>
            <person name="Morales J."/>
            <person name="Moreau H."/>
            <person name="Motomura T."/>
            <person name="Nagasato C."/>
            <person name="Napoli C.A."/>
            <person name="Nelson D.R."/>
            <person name="Nyvall-Collen P."/>
            <person name="Peters A.F."/>
            <person name="Pommier C."/>
            <person name="Potin P."/>
            <person name="Poulain J."/>
            <person name="Quesneville H."/>
            <person name="Read B."/>
            <person name="Rensing S.A."/>
            <person name="Ritter A."/>
            <person name="Rousvoal S."/>
            <person name="Samanta M."/>
            <person name="Samson G."/>
            <person name="Schroeder D.C."/>
            <person name="Segurens B."/>
            <person name="Strittmatter M."/>
            <person name="Tonon T."/>
            <person name="Tregear J.W."/>
            <person name="Valentin K."/>
            <person name="von Dassow P."/>
            <person name="Yamagishi T."/>
            <person name="Van de Peer Y."/>
            <person name="Wincker P."/>
        </authorList>
    </citation>
    <scope>NUCLEOTIDE SEQUENCE [LARGE SCALE GENOMIC DNA]</scope>
    <source>
        <strain evidence="3">Ec32 / CCAP1310/4</strain>
    </source>
</reference>
<dbReference type="InterPro" id="IPR011992">
    <property type="entry name" value="EF-hand-dom_pair"/>
</dbReference>
<dbReference type="OrthoDB" id="429467at2759"/>
<keyword evidence="3" id="KW-1185">Reference proteome</keyword>
<feature type="compositionally biased region" description="Low complexity" evidence="1">
    <location>
        <begin position="347"/>
        <end position="361"/>
    </location>
</feature>
<dbReference type="EMBL" id="FN648575">
    <property type="protein sequence ID" value="CBN77219.1"/>
    <property type="molecule type" value="Genomic_DNA"/>
</dbReference>
<sequence length="721" mass="75485">MGSSTDDGISVNTEDAIDVVARIDFIVASLEKAGVPPDELHHFKQVVSRLPVANNAAKDGTAVPGKEALCKRLGREAILMVSGTAAVGGTLRCVTLATKDSLALERWTNLLEQAMSQEGYLAGASIFRASQIGDILRVKELISRGVDVNRTNAYGCVALHYAVKHAAECAAVVARGGDTTGVDQSKIHAQEALRVVVFLMSHGADARAVNHLGETPLDLGFRLTSGFPKSRSLLLSILDSSKYQIAGGTIFIVPANLPSVKEEATRKEEEEEDDDDDTVARTTGLRGAPPVATAGTAAVAATARTTAPKTTTARGVTFSPSRRNRRAKKRYEIAKSRLPYVSSASLSSAAPSFGEGRCRSSSGGGRGGVATPALPRGDHETALGGARHRLAAGHGARCSRNDHDGGAHGGGDRGGRGGGGAARERRQAGGAGGVHFKDYRMGRSSAVLVSGGGGGGLKRGRGTTRPASCPMPGGVDEGRGPGTPGSRVTSSAKGAGQQRRRRRPATTTPGGGTEMSGGSTNNGCRGDGGARVVGTRQRHSGRHSARGEQSERPCARRRREEGERAPGSMPDSEARRQIWEWLRESAGTASAVPPAMAHGSGGEILVETSSYVATGRRSDVYRALQAIKGDGRGELISAEKLRAVLCRVGQPLLPNEMDELLQETDPTGTGYVSCSRLSKLVVRGRLQPLAAGKSRTRRCSGGVPFFLTVWFSAGLRCERTR</sequence>